<dbReference type="InterPro" id="IPR029002">
    <property type="entry name" value="PLPC/GPLD1"/>
</dbReference>
<evidence type="ECO:0000313" key="2">
    <source>
        <dbReference type="EMBL" id="MEI4549692.1"/>
    </source>
</evidence>
<evidence type="ECO:0000259" key="1">
    <source>
        <dbReference type="Pfam" id="PF00882"/>
    </source>
</evidence>
<proteinExistence type="predicted"/>
<dbReference type="EMBL" id="JBAWKS010000001">
    <property type="protein sequence ID" value="MEI4549692.1"/>
    <property type="molecule type" value="Genomic_DNA"/>
</dbReference>
<dbReference type="Proteomes" id="UP001382455">
    <property type="component" value="Unassembled WGS sequence"/>
</dbReference>
<gene>
    <name evidence="2" type="ORF">WAE96_08280</name>
</gene>
<feature type="domain" description="Phospholipase C/D" evidence="1">
    <location>
        <begin position="7"/>
        <end position="179"/>
    </location>
</feature>
<reference evidence="2 3" key="1">
    <citation type="submission" date="2023-12" db="EMBL/GenBank/DDBJ databases">
        <title>Friends and Foes: Symbiotic and Algicidal bacterial influence on Karenia brevis blooms.</title>
        <authorList>
            <person name="Fei C."/>
            <person name="Mohamed A.R."/>
            <person name="Booker A."/>
            <person name="Arshad M."/>
            <person name="Klass S."/>
            <person name="Ahn S."/>
            <person name="Gilbert P.M."/>
            <person name="Heil C.A."/>
            <person name="Martinez J.M."/>
            <person name="Amin S.A."/>
        </authorList>
    </citation>
    <scope>NUCLEOTIDE SEQUENCE [LARGE SCALE GENOMIC DNA]</scope>
    <source>
        <strain evidence="2 3">CE15</strain>
    </source>
</reference>
<dbReference type="RefSeq" id="WP_336435153.1">
    <property type="nucleotide sequence ID" value="NZ_JBAWKS010000001.1"/>
</dbReference>
<dbReference type="Pfam" id="PF00882">
    <property type="entry name" value="Zn_dep_PLPC"/>
    <property type="match status" value="1"/>
</dbReference>
<sequence>MPGAFAHITAVNFATENKSLHQLAIPQKAKLILSKNQKYLELGCVSPDYPYLVVGLDKKLQNKWADLMHYERTGDVIKAAIAYCKTLEGSTQEKSFAWLCGYMAHVAADITIHPVVELKVGPYEQNQKAHRVCEMNQDAFIWQRLNLGEIGYADRVELNIGSCTNANNELDDDIKQIWRFCLEQTHPEYTKNVAPDFDAWHSGFQFVVNNAEESHRLFPWARHVGVDHGLTYPMFEEVDLDFITQLDTPHGKMHYNDVFDLAIENIKHYISVVANSVFDDMPYDTIRNWNLDTGKDETNKLTAWEH</sequence>
<keyword evidence="3" id="KW-1185">Reference proteome</keyword>
<comment type="caution">
    <text evidence="2">The sequence shown here is derived from an EMBL/GenBank/DDBJ whole genome shotgun (WGS) entry which is preliminary data.</text>
</comment>
<accession>A0ABU8ERU1</accession>
<evidence type="ECO:0000313" key="3">
    <source>
        <dbReference type="Proteomes" id="UP001382455"/>
    </source>
</evidence>
<name>A0ABU8ERU1_9GAMM</name>
<protein>
    <submittedName>
        <fullName evidence="2">Zinc dependent phospholipase C family protein</fullName>
    </submittedName>
</protein>
<organism evidence="2 3">
    <name type="scientific">Pseudoalteromonas spongiae</name>
    <dbReference type="NCBI Taxonomy" id="298657"/>
    <lineage>
        <taxon>Bacteria</taxon>
        <taxon>Pseudomonadati</taxon>
        <taxon>Pseudomonadota</taxon>
        <taxon>Gammaproteobacteria</taxon>
        <taxon>Alteromonadales</taxon>
        <taxon>Pseudoalteromonadaceae</taxon>
        <taxon>Pseudoalteromonas</taxon>
    </lineage>
</organism>